<keyword evidence="3 6" id="KW-0812">Transmembrane</keyword>
<feature type="transmembrane region" description="Helical" evidence="6">
    <location>
        <begin position="111"/>
        <end position="130"/>
    </location>
</feature>
<feature type="transmembrane region" description="Helical" evidence="6">
    <location>
        <begin position="72"/>
        <end position="90"/>
    </location>
</feature>
<dbReference type="Pfam" id="PF03739">
    <property type="entry name" value="LptF_LptG"/>
    <property type="match status" value="1"/>
</dbReference>
<dbReference type="GO" id="GO:0043190">
    <property type="term" value="C:ATP-binding cassette (ABC) transporter complex"/>
    <property type="evidence" value="ECO:0007669"/>
    <property type="project" value="InterPro"/>
</dbReference>
<reference evidence="7" key="1">
    <citation type="journal article" date="2020" name="mSystems">
        <title>Genome- and Community-Level Interaction Insights into Carbon Utilization and Element Cycling Functions of Hydrothermarchaeota in Hydrothermal Sediment.</title>
        <authorList>
            <person name="Zhou Z."/>
            <person name="Liu Y."/>
            <person name="Xu W."/>
            <person name="Pan J."/>
            <person name="Luo Z.H."/>
            <person name="Li M."/>
        </authorList>
    </citation>
    <scope>NUCLEOTIDE SEQUENCE [LARGE SCALE GENOMIC DNA]</scope>
    <source>
        <strain evidence="7">SpSt-897</strain>
    </source>
</reference>
<feature type="transmembrane region" description="Helical" evidence="6">
    <location>
        <begin position="285"/>
        <end position="303"/>
    </location>
</feature>
<comment type="caution">
    <text evidence="7">The sequence shown here is derived from an EMBL/GenBank/DDBJ whole genome shotgun (WGS) entry which is preliminary data.</text>
</comment>
<dbReference type="GO" id="GO:0015920">
    <property type="term" value="P:lipopolysaccharide transport"/>
    <property type="evidence" value="ECO:0007669"/>
    <property type="project" value="TreeGrafter"/>
</dbReference>
<keyword evidence="4 6" id="KW-1133">Transmembrane helix</keyword>
<evidence type="ECO:0000256" key="5">
    <source>
        <dbReference type="ARBA" id="ARBA00023136"/>
    </source>
</evidence>
<proteinExistence type="predicted"/>
<protein>
    <submittedName>
        <fullName evidence="7">LPS export ABC transporter permease LptG</fullName>
    </submittedName>
</protein>
<dbReference type="PANTHER" id="PTHR33529:SF6">
    <property type="entry name" value="YJGP_YJGQ FAMILY PERMEASE"/>
    <property type="match status" value="1"/>
</dbReference>
<organism evidence="7">
    <name type="scientific">Desulfobacca acetoxidans</name>
    <dbReference type="NCBI Taxonomy" id="60893"/>
    <lineage>
        <taxon>Bacteria</taxon>
        <taxon>Pseudomonadati</taxon>
        <taxon>Thermodesulfobacteriota</taxon>
        <taxon>Desulfobaccia</taxon>
        <taxon>Desulfobaccales</taxon>
        <taxon>Desulfobaccaceae</taxon>
        <taxon>Desulfobacca</taxon>
    </lineage>
</organism>
<dbReference type="EMBL" id="DTMF01000045">
    <property type="protein sequence ID" value="HGF33085.1"/>
    <property type="molecule type" value="Genomic_DNA"/>
</dbReference>
<evidence type="ECO:0000256" key="4">
    <source>
        <dbReference type="ARBA" id="ARBA00022989"/>
    </source>
</evidence>
<evidence type="ECO:0000256" key="2">
    <source>
        <dbReference type="ARBA" id="ARBA00022475"/>
    </source>
</evidence>
<feature type="transmembrane region" description="Helical" evidence="6">
    <location>
        <begin position="342"/>
        <end position="362"/>
    </location>
</feature>
<comment type="subcellular location">
    <subcellularLocation>
        <location evidence="1">Cell membrane</location>
        <topology evidence="1">Multi-pass membrane protein</topology>
    </subcellularLocation>
</comment>
<dbReference type="PANTHER" id="PTHR33529">
    <property type="entry name" value="SLR0882 PROTEIN-RELATED"/>
    <property type="match status" value="1"/>
</dbReference>
<keyword evidence="5 6" id="KW-0472">Membrane</keyword>
<dbReference type="GO" id="GO:0055085">
    <property type="term" value="P:transmembrane transport"/>
    <property type="evidence" value="ECO:0007669"/>
    <property type="project" value="InterPro"/>
</dbReference>
<evidence type="ECO:0000256" key="1">
    <source>
        <dbReference type="ARBA" id="ARBA00004651"/>
    </source>
</evidence>
<dbReference type="InterPro" id="IPR030923">
    <property type="entry name" value="LptG"/>
</dbReference>
<accession>A0A7C3Z0J0</accession>
<sequence length="366" mass="42062">MEAFPRLRPRLLENYIFREFLKIFLLSLTAFLTLYLVVDFFEKIDQLVRANLELMDMGRYLLLKVPTALEQVLPPAVLLGAMLTFGLLTRTRETMAIRTSGLDILHLTRPVLRLAVLAAGLLLALQLYLVPWSQGALNLFWETQVQGKPPRSLIDLQHFWYKGDRAIYNILLYRKDLQTLEGVKIFRFDDNFNLIQVVAARRAVWQDGRWRLYQGLVQNFDRPGENPVQSFQEMNLALTETPKDFTGLERKITEMDIGELVRFVNRLERDGYKSTEYRMEVQNRFAMALVPLVLAALGLGLALRQEKIFLPGMVAAGLAAMFAYWLFLGFSSSLGQAGRWPVIWAAWLPHLFFGLGSLLTLCRATR</sequence>
<feature type="transmembrane region" description="Helical" evidence="6">
    <location>
        <begin position="20"/>
        <end position="38"/>
    </location>
</feature>
<evidence type="ECO:0000256" key="3">
    <source>
        <dbReference type="ARBA" id="ARBA00022692"/>
    </source>
</evidence>
<gene>
    <name evidence="7" type="primary">lptG</name>
    <name evidence="7" type="ORF">ENW96_01680</name>
</gene>
<dbReference type="InterPro" id="IPR005495">
    <property type="entry name" value="LptG/LptF_permease"/>
</dbReference>
<feature type="transmembrane region" description="Helical" evidence="6">
    <location>
        <begin position="308"/>
        <end position="330"/>
    </location>
</feature>
<evidence type="ECO:0000313" key="7">
    <source>
        <dbReference type="EMBL" id="HGF33085.1"/>
    </source>
</evidence>
<dbReference type="NCBIfam" id="TIGR04408">
    <property type="entry name" value="LptG_lptG"/>
    <property type="match status" value="1"/>
</dbReference>
<keyword evidence="2" id="KW-1003">Cell membrane</keyword>
<name>A0A7C3Z0J0_9BACT</name>
<evidence type="ECO:0000256" key="6">
    <source>
        <dbReference type="SAM" id="Phobius"/>
    </source>
</evidence>
<dbReference type="AlphaFoldDB" id="A0A7C3Z0J0"/>